<comment type="caution">
    <text evidence="2">The sequence shown here is derived from an EMBL/GenBank/DDBJ whole genome shotgun (WGS) entry which is preliminary data.</text>
</comment>
<evidence type="ECO:0000313" key="3">
    <source>
        <dbReference type="Proteomes" id="UP001628179"/>
    </source>
</evidence>
<evidence type="ECO:0000256" key="1">
    <source>
        <dbReference type="SAM" id="SignalP"/>
    </source>
</evidence>
<feature type="signal peptide" evidence="1">
    <location>
        <begin position="1"/>
        <end position="20"/>
    </location>
</feature>
<protein>
    <submittedName>
        <fullName evidence="2">Uncharacterized protein</fullName>
    </submittedName>
</protein>
<name>A0ABQ0G4J5_9PEZI</name>
<dbReference type="Proteomes" id="UP001628179">
    <property type="component" value="Unassembled WGS sequence"/>
</dbReference>
<organism evidence="2 3">
    <name type="scientific">Madurella fahalii</name>
    <dbReference type="NCBI Taxonomy" id="1157608"/>
    <lineage>
        <taxon>Eukaryota</taxon>
        <taxon>Fungi</taxon>
        <taxon>Dikarya</taxon>
        <taxon>Ascomycota</taxon>
        <taxon>Pezizomycotina</taxon>
        <taxon>Sordariomycetes</taxon>
        <taxon>Sordariomycetidae</taxon>
        <taxon>Sordariales</taxon>
        <taxon>Sordariales incertae sedis</taxon>
        <taxon>Madurella</taxon>
    </lineage>
</organism>
<keyword evidence="3" id="KW-1185">Reference proteome</keyword>
<keyword evidence="1" id="KW-0732">Signal</keyword>
<evidence type="ECO:0000313" key="2">
    <source>
        <dbReference type="EMBL" id="GAB1312691.1"/>
    </source>
</evidence>
<dbReference type="GeneID" id="98173646"/>
<sequence length="208" mass="22576">MTRPLLAHVAVLALAAVGLATPVHSQNQGHHICEKSYEAKYDELHWEEPLETGNPIPNGYKGLDYNIFQVDQYDGFMIPASGSQYAMAFGGSGNISVHDTGKRSFFSLESFSYACSGGVPQPECAISMWGFRGGDLVAHQVINFPALDPGHFLHEFVMNSTTLDRRWSHLSSVGFSIARADNGETMYAGLMIDDFQYTVGGACSGCGL</sequence>
<dbReference type="EMBL" id="BAAFSV010000002">
    <property type="protein sequence ID" value="GAB1312691.1"/>
    <property type="molecule type" value="Genomic_DNA"/>
</dbReference>
<dbReference type="RefSeq" id="XP_070914424.1">
    <property type="nucleotide sequence ID" value="XM_071058323.1"/>
</dbReference>
<feature type="chain" id="PRO_5046496144" evidence="1">
    <location>
        <begin position="21"/>
        <end position="208"/>
    </location>
</feature>
<accession>A0ABQ0G4J5</accession>
<reference evidence="2 3" key="1">
    <citation type="submission" date="2024-09" db="EMBL/GenBank/DDBJ databases">
        <title>Itraconazole resistance in Madurella fahalii resulting from another homologue of gene encoding cytochrome P450 14-alpha sterol demethylase (CYP51).</title>
        <authorList>
            <person name="Yoshioka I."/>
            <person name="Fahal A.H."/>
            <person name="Kaneko S."/>
            <person name="Yaguchi T."/>
        </authorList>
    </citation>
    <scope>NUCLEOTIDE SEQUENCE [LARGE SCALE GENOMIC DNA]</scope>
    <source>
        <strain evidence="2 3">IFM 68171</strain>
    </source>
</reference>
<gene>
    <name evidence="2" type="ORF">MFIFM68171_02901</name>
</gene>
<proteinExistence type="predicted"/>